<evidence type="ECO:0000313" key="2">
    <source>
        <dbReference type="EMBL" id="RCV90706.1"/>
    </source>
</evidence>
<evidence type="ECO:0000313" key="3">
    <source>
        <dbReference type="Proteomes" id="UP000253204"/>
    </source>
</evidence>
<dbReference type="EMBL" id="QPIJ01000025">
    <property type="protein sequence ID" value="RCV90706.1"/>
    <property type="molecule type" value="Genomic_DNA"/>
</dbReference>
<evidence type="ECO:0008006" key="4">
    <source>
        <dbReference type="Google" id="ProtNLM"/>
    </source>
</evidence>
<protein>
    <recommendedName>
        <fullName evidence="4">Transmembrane protein</fullName>
    </recommendedName>
</protein>
<dbReference type="Proteomes" id="UP000253204">
    <property type="component" value="Unassembled WGS sequence"/>
</dbReference>
<organism evidence="2 3">
    <name type="scientific">Vreelandella rituensis</name>
    <dbReference type="NCBI Taxonomy" id="2282306"/>
    <lineage>
        <taxon>Bacteria</taxon>
        <taxon>Pseudomonadati</taxon>
        <taxon>Pseudomonadota</taxon>
        <taxon>Gammaproteobacteria</taxon>
        <taxon>Oceanospirillales</taxon>
        <taxon>Halomonadaceae</taxon>
        <taxon>Vreelandella</taxon>
    </lineage>
</organism>
<gene>
    <name evidence="2" type="ORF">DU506_11310</name>
</gene>
<keyword evidence="1" id="KW-0812">Transmembrane</keyword>
<keyword evidence="3" id="KW-1185">Reference proteome</keyword>
<feature type="transmembrane region" description="Helical" evidence="1">
    <location>
        <begin position="69"/>
        <end position="89"/>
    </location>
</feature>
<keyword evidence="1" id="KW-0472">Membrane</keyword>
<keyword evidence="1" id="KW-1133">Transmembrane helix</keyword>
<feature type="transmembrane region" description="Helical" evidence="1">
    <location>
        <begin position="12"/>
        <end position="30"/>
    </location>
</feature>
<sequence>MQRPTPTAERLSVALGLCVVMLATLPRYLAGGHESRQTLILIALGVVALATFMQWRILPQDARARLPGLLKRLVGMLVVGSLLMGLWHWLFTDWISWQVLVSHGATLGLLLHVLSLWWSSETTEASG</sequence>
<reference evidence="2 3" key="1">
    <citation type="submission" date="2018-07" db="EMBL/GenBank/DDBJ databases">
        <title>Halomonas rutogse sp. nov., isolated from Lake TangqianCo on Tibetan Plateau.</title>
        <authorList>
            <person name="Lu H."/>
            <person name="Xing P."/>
            <person name="Wu Q."/>
        </authorList>
    </citation>
    <scope>NUCLEOTIDE SEQUENCE [LARGE SCALE GENOMIC DNA]</scope>
    <source>
        <strain evidence="2 3">TQ8S</strain>
    </source>
</reference>
<dbReference type="RefSeq" id="WP_114487044.1">
    <property type="nucleotide sequence ID" value="NZ_CBCSHM010000068.1"/>
</dbReference>
<name>A0A368U2C8_9GAMM</name>
<dbReference type="AlphaFoldDB" id="A0A368U2C8"/>
<comment type="caution">
    <text evidence="2">The sequence shown here is derived from an EMBL/GenBank/DDBJ whole genome shotgun (WGS) entry which is preliminary data.</text>
</comment>
<accession>A0A368U2C8</accession>
<evidence type="ECO:0000256" key="1">
    <source>
        <dbReference type="SAM" id="Phobius"/>
    </source>
</evidence>
<feature type="transmembrane region" description="Helical" evidence="1">
    <location>
        <begin position="95"/>
        <end position="118"/>
    </location>
</feature>
<feature type="transmembrane region" description="Helical" evidence="1">
    <location>
        <begin position="36"/>
        <end position="57"/>
    </location>
</feature>
<proteinExistence type="predicted"/>
<dbReference type="OrthoDB" id="6182972at2"/>